<feature type="domain" description="VWFA" evidence="1">
    <location>
        <begin position="142"/>
        <end position="320"/>
    </location>
</feature>
<dbReference type="InterPro" id="IPR051173">
    <property type="entry name" value="Ca_channel_alpha-2/delta"/>
</dbReference>
<gene>
    <name evidence="2" type="ORF">I5677_12550</name>
</gene>
<dbReference type="PROSITE" id="PS50234">
    <property type="entry name" value="VWFA"/>
    <property type="match status" value="1"/>
</dbReference>
<name>A0A8J7H073_9FIRM</name>
<dbReference type="InterPro" id="IPR002035">
    <property type="entry name" value="VWF_A"/>
</dbReference>
<keyword evidence="3" id="KW-1185">Reference proteome</keyword>
<dbReference type="Pfam" id="PF00092">
    <property type="entry name" value="VWA"/>
    <property type="match status" value="1"/>
</dbReference>
<dbReference type="Pfam" id="PF12034">
    <property type="entry name" value="YfbK_C"/>
    <property type="match status" value="1"/>
</dbReference>
<accession>A0A8J7H073</accession>
<dbReference type="SMART" id="SM00327">
    <property type="entry name" value="VWA"/>
    <property type="match status" value="1"/>
</dbReference>
<evidence type="ECO:0000259" key="1">
    <source>
        <dbReference type="PROSITE" id="PS50234"/>
    </source>
</evidence>
<comment type="caution">
    <text evidence="2">The sequence shown here is derived from an EMBL/GenBank/DDBJ whole genome shotgun (WGS) entry which is preliminary data.</text>
</comment>
<dbReference type="InterPro" id="IPR022156">
    <property type="entry name" value="Uncharacterised_YfbK_N"/>
</dbReference>
<dbReference type="PANTHER" id="PTHR10166:SF37">
    <property type="entry name" value="STOLID, ISOFORM H"/>
    <property type="match status" value="1"/>
</dbReference>
<proteinExistence type="predicted"/>
<protein>
    <submittedName>
        <fullName evidence="2">VWA domain-containing protein</fullName>
    </submittedName>
</protein>
<dbReference type="Proteomes" id="UP000623269">
    <property type="component" value="Unassembled WGS sequence"/>
</dbReference>
<reference evidence="2" key="1">
    <citation type="submission" date="2020-12" db="EMBL/GenBank/DDBJ databases">
        <title>M. sibirica DSM 26468T genome.</title>
        <authorList>
            <person name="Thieme N."/>
            <person name="Rettenmaier R."/>
            <person name="Zverlov V."/>
            <person name="Liebl W."/>
        </authorList>
    </citation>
    <scope>NUCLEOTIDE SEQUENCE</scope>
    <source>
        <strain evidence="2">DSM 26468</strain>
    </source>
</reference>
<dbReference type="PANTHER" id="PTHR10166">
    <property type="entry name" value="VOLTAGE-DEPENDENT CALCIUM CHANNEL SUBUNIT ALPHA-2/DELTA-RELATED"/>
    <property type="match status" value="1"/>
</dbReference>
<dbReference type="EMBL" id="JAEAGR010000013">
    <property type="protein sequence ID" value="MBH1941724.1"/>
    <property type="molecule type" value="Genomic_DNA"/>
</dbReference>
<dbReference type="AlphaFoldDB" id="A0A8J7H073"/>
<evidence type="ECO:0000313" key="3">
    <source>
        <dbReference type="Proteomes" id="UP000623269"/>
    </source>
</evidence>
<dbReference type="CDD" id="cd01465">
    <property type="entry name" value="vWA_subgroup"/>
    <property type="match status" value="1"/>
</dbReference>
<dbReference type="InterPro" id="IPR036465">
    <property type="entry name" value="vWFA_dom_sf"/>
</dbReference>
<evidence type="ECO:0000313" key="2">
    <source>
        <dbReference type="EMBL" id="MBH1941724.1"/>
    </source>
</evidence>
<sequence length="509" mass="57125">MIGDSYKMTDSSAILNSVERDKAYGYQYDGLYPNTEEYTKIFEKGFMDTLQSPLSTFSIDVDTASYANIRKNINYGLLPEMDAVRIEEMLNYFNYEYDEPTGKNPFSINTEIGRCPWNQDNYLLMVGVQGKDVDKATLPKSNLVFLIDVSGSMDQEDKLPLLKNAFSQLVEQLTEDDRVSIVVYASKSGVVLDSVPGNEKRIILSALKDLTAGGSTAGAGGIEKAYALAQENFIAGGNNRVILATDGDFNVGPSSPKELEELIEQKRESGIFLSVLGFGMGNIKDNRMELLADKGNGNYAYIDSSMEAKKVLVDEMSGTLLTIAKDVKIQLEFNPYSVESYRLIGYENRALNNEDFKNDKVDAGELGAGHSVTAIYEIVPNRKDSLLYGRESLKYQTKEQVINKEYQDEITEVRLRYKLPDSNKSNEILQVVSYDNTPVNKIYLSEDFYFAAAVAEFGMLLRNSEYKGTSSIENLLMLAEKGLGKDEDGYRTEFINLVEKYEELINNRW</sequence>
<dbReference type="Gene3D" id="3.40.50.410">
    <property type="entry name" value="von Willebrand factor, type A domain"/>
    <property type="match status" value="1"/>
</dbReference>
<dbReference type="InterPro" id="IPR021908">
    <property type="entry name" value="YfbK_C"/>
</dbReference>
<dbReference type="Pfam" id="PF12450">
    <property type="entry name" value="vWF_A"/>
    <property type="match status" value="1"/>
</dbReference>
<dbReference type="SUPFAM" id="SSF53300">
    <property type="entry name" value="vWA-like"/>
    <property type="match status" value="1"/>
</dbReference>
<organism evidence="2 3">
    <name type="scientific">Mobilitalea sibirica</name>
    <dbReference type="NCBI Taxonomy" id="1462919"/>
    <lineage>
        <taxon>Bacteria</taxon>
        <taxon>Bacillati</taxon>
        <taxon>Bacillota</taxon>
        <taxon>Clostridia</taxon>
        <taxon>Lachnospirales</taxon>
        <taxon>Lachnospiraceae</taxon>
        <taxon>Mobilitalea</taxon>
    </lineage>
</organism>